<protein>
    <submittedName>
        <fullName evidence="2">DUF2242 domain-containing protein</fullName>
    </submittedName>
</protein>
<dbReference type="Pfam" id="PF10001">
    <property type="entry name" value="DUF2242"/>
    <property type="match status" value="1"/>
</dbReference>
<feature type="chain" id="PRO_5025384963" evidence="1">
    <location>
        <begin position="26"/>
        <end position="174"/>
    </location>
</feature>
<dbReference type="AlphaFoldDB" id="A0A6C1AZ50"/>
<feature type="signal peptide" evidence="1">
    <location>
        <begin position="1"/>
        <end position="25"/>
    </location>
</feature>
<dbReference type="EMBL" id="CP048836">
    <property type="protein sequence ID" value="QID16617.1"/>
    <property type="molecule type" value="Genomic_DNA"/>
</dbReference>
<keyword evidence="1" id="KW-0732">Signal</keyword>
<dbReference type="KEGG" id="azq:G3580_02620"/>
<dbReference type="Proteomes" id="UP000501991">
    <property type="component" value="Chromosome"/>
</dbReference>
<dbReference type="PROSITE" id="PS51257">
    <property type="entry name" value="PROKAR_LIPOPROTEIN"/>
    <property type="match status" value="1"/>
</dbReference>
<dbReference type="InterPro" id="IPR018718">
    <property type="entry name" value="DUF2242"/>
</dbReference>
<accession>A0A6C1AZ50</accession>
<evidence type="ECO:0000313" key="2">
    <source>
        <dbReference type="EMBL" id="QID16617.1"/>
    </source>
</evidence>
<reference evidence="2 3" key="1">
    <citation type="submission" date="2020-02" db="EMBL/GenBank/DDBJ databases">
        <title>Nitrogenibacter mangrovi gen. nov., sp. nov. isolated from mangrove sediment, a denitrifying betaproteobacterium.</title>
        <authorList>
            <person name="Liao H."/>
            <person name="Tian Y."/>
        </authorList>
    </citation>
    <scope>NUCLEOTIDE SEQUENCE [LARGE SCALE GENOMIC DNA]</scope>
    <source>
        <strain evidence="2 3">M9-3-2</strain>
    </source>
</reference>
<sequence length="174" mass="18650">MPRRLMTAVALAALLGLGACSSAMYRQESFRENSPFEARFTTDPAATCEAARRTLLSQGYAVSSTDETSISGSKAFQPDEDEHVVLDVTVVCAPIAHGSVAYANAVETEYALKEKSDSAGLSVSRIGSISLPWGSSKESLVKVGAQTVTDPAFYTRFFTLMGQHAPRMAPPPRR</sequence>
<organism evidence="2 3">
    <name type="scientific">Nitrogeniibacter mangrovi</name>
    <dbReference type="NCBI Taxonomy" id="2016596"/>
    <lineage>
        <taxon>Bacteria</taxon>
        <taxon>Pseudomonadati</taxon>
        <taxon>Pseudomonadota</taxon>
        <taxon>Betaproteobacteria</taxon>
        <taxon>Rhodocyclales</taxon>
        <taxon>Zoogloeaceae</taxon>
        <taxon>Nitrogeniibacter</taxon>
    </lineage>
</organism>
<gene>
    <name evidence="2" type="ORF">G3580_02620</name>
</gene>
<name>A0A6C1AZ50_9RHOO</name>
<dbReference type="RefSeq" id="WP_173763785.1">
    <property type="nucleotide sequence ID" value="NZ_CP048836.1"/>
</dbReference>
<keyword evidence="3" id="KW-1185">Reference proteome</keyword>
<evidence type="ECO:0000313" key="3">
    <source>
        <dbReference type="Proteomes" id="UP000501991"/>
    </source>
</evidence>
<evidence type="ECO:0000256" key="1">
    <source>
        <dbReference type="SAM" id="SignalP"/>
    </source>
</evidence>
<proteinExistence type="predicted"/>